<sequence length="184" mass="21302">MENKESIEELIGKPNVIAEIKREITPILLSFRGIYEESTSVNSLVNKVGNEYCCITCKKNHTLICFCCKTNSESVIKLCGDLRHLAWEKGTKELLKENEALLKTLNKNFEINDYFDKIFTAFRKLYDISSKIAHGILIEDNTEIEEIWNAINKHDYFRKFFDNLLFFALISLNHKVTQIGNVNS</sequence>
<dbReference type="EMBL" id="CP003928">
    <property type="protein sequence ID" value="AGJ62778.1"/>
    <property type="molecule type" value="Genomic_DNA"/>
</dbReference>
<organism>
    <name type="scientific">Saccharolobus islandicus LAL14/1</name>
    <dbReference type="NCBI Taxonomy" id="1241935"/>
    <lineage>
        <taxon>Archaea</taxon>
        <taxon>Thermoproteota</taxon>
        <taxon>Thermoprotei</taxon>
        <taxon>Sulfolobales</taxon>
        <taxon>Sulfolobaceae</taxon>
        <taxon>Saccharolobus</taxon>
    </lineage>
</organism>
<dbReference type="AlphaFoldDB" id="M9U9K9"/>
<name>M9U9K9_SACIS</name>
<dbReference type="Proteomes" id="UP000013006">
    <property type="component" value="Chromosome"/>
</dbReference>
<dbReference type="KEGG" id="sic:SiL_1330"/>
<dbReference type="RefSeq" id="WP_015581219.1">
    <property type="nucleotide sequence ID" value="NC_021058.1"/>
</dbReference>
<evidence type="ECO:0000313" key="2">
    <source>
        <dbReference type="Proteomes" id="UP000013006"/>
    </source>
</evidence>
<accession>M9U9K9</accession>
<dbReference type="GeneID" id="15297839"/>
<evidence type="ECO:0000313" key="1">
    <source>
        <dbReference type="EMBL" id="AGJ62778.1"/>
    </source>
</evidence>
<reference evidence="1 2" key="1">
    <citation type="journal article" date="2013" name="Open Biol.">
        <title>Genomics and genetics of Sulfolobus islandicus LAL14/1, a model hyperthermophilic archaeon.</title>
        <authorList>
            <person name="Jaubert C."/>
            <person name="Danioux C."/>
            <person name="Oberto J."/>
            <person name="Cortez D."/>
            <person name="Bize A."/>
            <person name="Krupovic M."/>
            <person name="She Q."/>
            <person name="Forterre P."/>
            <person name="Prangishvili D."/>
            <person name="Sezonov G."/>
        </authorList>
    </citation>
    <scope>NUCLEOTIDE SEQUENCE [LARGE SCALE GENOMIC DNA]</scope>
    <source>
        <strain evidence="1">LAL14/1</strain>
    </source>
</reference>
<protein>
    <submittedName>
        <fullName evidence="1">Uncharacterized protein</fullName>
    </submittedName>
</protein>
<dbReference type="HOGENOM" id="CLU_1465181_0_0_2"/>
<proteinExistence type="predicted"/>
<gene>
    <name evidence="1" type="ORF">SiL_1330</name>
</gene>